<keyword evidence="1" id="KW-1133">Transmembrane helix</keyword>
<feature type="transmembrane region" description="Helical" evidence="1">
    <location>
        <begin position="23"/>
        <end position="42"/>
    </location>
</feature>
<dbReference type="Gene3D" id="3.30.1360.180">
    <property type="match status" value="1"/>
</dbReference>
<name>A0A6A7C1W2_9PEZI</name>
<dbReference type="GO" id="GO:0017111">
    <property type="term" value="F:ribonucleoside triphosphate phosphatase activity"/>
    <property type="evidence" value="ECO:0007669"/>
    <property type="project" value="TreeGrafter"/>
</dbReference>
<dbReference type="Proteomes" id="UP000799421">
    <property type="component" value="Unassembled WGS sequence"/>
</dbReference>
<keyword evidence="1" id="KW-0472">Membrane</keyword>
<evidence type="ECO:0000313" key="3">
    <source>
        <dbReference type="Proteomes" id="UP000799421"/>
    </source>
</evidence>
<sequence length="459" mass="52175">MDDYGHTFYQSRSRRSRYSLRNLRPRSFLIFVFILGLIYYIVRLHAAQPVRKTQPTRTNGTHEFLPTTILISLDGFRPDFLQRNITPALLSLASQGLSPPHMRPSFPTLTFPNHYTLVTGRYPSNHGIVANSFWDPDEGDFFSHYDPIRRLQVRWWNGAEPLWATAHRQGLHAAVHMWPGSDVTGGIRGWEPAIVDKYKAREPLDRKAKRLLSWLDQAARSDAAIRPQFIAGYVPDVDSASHRYGPDSAEANTAVARVDGMINDVLLGIEARNLTDIVNLVVVSDHGMAAVEPSRFVILDDLIDMDLIHRRDAWPLGGIWPKDNNFLTELYNQLLARKSLARYKDKFDIYLREDIPKKYNFKNHGRIAPLWIIPRVGYALLTRDELELSTTGLRGLHGYDNFDPLMRAIFMARGPAFASLSGSHLEPFQNVEVYNLICHSLGLIPAANDGRLVSELGLR</sequence>
<dbReference type="SUPFAM" id="SSF53649">
    <property type="entry name" value="Alkaline phosphatase-like"/>
    <property type="match status" value="1"/>
</dbReference>
<gene>
    <name evidence="2" type="ORF">K470DRAFT_216711</name>
</gene>
<keyword evidence="1" id="KW-0812">Transmembrane</keyword>
<protein>
    <submittedName>
        <fullName evidence="2">Phosphodiest-domain-containing protein</fullName>
    </submittedName>
</protein>
<dbReference type="CDD" id="cd16018">
    <property type="entry name" value="Enpp"/>
    <property type="match status" value="1"/>
</dbReference>
<proteinExistence type="predicted"/>
<dbReference type="InterPro" id="IPR017850">
    <property type="entry name" value="Alkaline_phosphatase_core_sf"/>
</dbReference>
<dbReference type="GO" id="GO:0009141">
    <property type="term" value="P:nucleoside triphosphate metabolic process"/>
    <property type="evidence" value="ECO:0007669"/>
    <property type="project" value="TreeGrafter"/>
</dbReference>
<organism evidence="2 3">
    <name type="scientific">Piedraia hortae CBS 480.64</name>
    <dbReference type="NCBI Taxonomy" id="1314780"/>
    <lineage>
        <taxon>Eukaryota</taxon>
        <taxon>Fungi</taxon>
        <taxon>Dikarya</taxon>
        <taxon>Ascomycota</taxon>
        <taxon>Pezizomycotina</taxon>
        <taxon>Dothideomycetes</taxon>
        <taxon>Dothideomycetidae</taxon>
        <taxon>Capnodiales</taxon>
        <taxon>Piedraiaceae</taxon>
        <taxon>Piedraia</taxon>
    </lineage>
</organism>
<dbReference type="GO" id="GO:0047429">
    <property type="term" value="F:nucleoside triphosphate diphosphatase activity"/>
    <property type="evidence" value="ECO:0007669"/>
    <property type="project" value="TreeGrafter"/>
</dbReference>
<dbReference type="EMBL" id="MU005979">
    <property type="protein sequence ID" value="KAF2860678.1"/>
    <property type="molecule type" value="Genomic_DNA"/>
</dbReference>
<dbReference type="AlphaFoldDB" id="A0A6A7C1W2"/>
<dbReference type="PANTHER" id="PTHR10151">
    <property type="entry name" value="ECTONUCLEOTIDE PYROPHOSPHATASE/PHOSPHODIESTERASE"/>
    <property type="match status" value="1"/>
</dbReference>
<dbReference type="OrthoDB" id="415411at2759"/>
<evidence type="ECO:0000313" key="2">
    <source>
        <dbReference type="EMBL" id="KAF2860678.1"/>
    </source>
</evidence>
<dbReference type="InterPro" id="IPR002591">
    <property type="entry name" value="Phosphodiest/P_Trfase"/>
</dbReference>
<dbReference type="Gene3D" id="3.40.720.10">
    <property type="entry name" value="Alkaline Phosphatase, subunit A"/>
    <property type="match status" value="1"/>
</dbReference>
<accession>A0A6A7C1W2</accession>
<keyword evidence="3" id="KW-1185">Reference proteome</keyword>
<dbReference type="PANTHER" id="PTHR10151:SF120">
    <property type="entry name" value="BIS(5'-ADENOSYL)-TRIPHOSPHATASE"/>
    <property type="match status" value="1"/>
</dbReference>
<reference evidence="2" key="1">
    <citation type="journal article" date="2020" name="Stud. Mycol.">
        <title>101 Dothideomycetes genomes: a test case for predicting lifestyles and emergence of pathogens.</title>
        <authorList>
            <person name="Haridas S."/>
            <person name="Albert R."/>
            <person name="Binder M."/>
            <person name="Bloem J."/>
            <person name="Labutti K."/>
            <person name="Salamov A."/>
            <person name="Andreopoulos B."/>
            <person name="Baker S."/>
            <person name="Barry K."/>
            <person name="Bills G."/>
            <person name="Bluhm B."/>
            <person name="Cannon C."/>
            <person name="Castanera R."/>
            <person name="Culley D."/>
            <person name="Daum C."/>
            <person name="Ezra D."/>
            <person name="Gonzalez J."/>
            <person name="Henrissat B."/>
            <person name="Kuo A."/>
            <person name="Liang C."/>
            <person name="Lipzen A."/>
            <person name="Lutzoni F."/>
            <person name="Magnuson J."/>
            <person name="Mondo S."/>
            <person name="Nolan M."/>
            <person name="Ohm R."/>
            <person name="Pangilinan J."/>
            <person name="Park H.-J."/>
            <person name="Ramirez L."/>
            <person name="Alfaro M."/>
            <person name="Sun H."/>
            <person name="Tritt A."/>
            <person name="Yoshinaga Y."/>
            <person name="Zwiers L.-H."/>
            <person name="Turgeon B."/>
            <person name="Goodwin S."/>
            <person name="Spatafora J."/>
            <person name="Crous P."/>
            <person name="Grigoriev I."/>
        </authorList>
    </citation>
    <scope>NUCLEOTIDE SEQUENCE</scope>
    <source>
        <strain evidence="2">CBS 480.64</strain>
    </source>
</reference>
<dbReference type="Pfam" id="PF01663">
    <property type="entry name" value="Phosphodiest"/>
    <property type="match status" value="1"/>
</dbReference>
<evidence type="ECO:0000256" key="1">
    <source>
        <dbReference type="SAM" id="Phobius"/>
    </source>
</evidence>